<sequence>MARPPRELTPDRSIRHLFGAEMRRYREAAGMSLERLAEIVRSSRSNLSRIETAEQMIPPELPAQLDAAFNTDGHFQRLYPLARREAHPDKYRRRMELEERACVISYYAGQLVPGLLQTEAYARALLRVGDPTATKDELETKVAARIGRQRLLTADPRPHLTAVLDESALCRPVGGAGVMAAQLELLAASVDTSHCLIQVLPYSHGEHALMGGMLSILELRDGTSVAYEESIRNGHLLETDVDVASYRQAYDRVRAYALSPTDSAALMHDVRRRLSQ</sequence>
<dbReference type="GO" id="GO:0003677">
    <property type="term" value="F:DNA binding"/>
    <property type="evidence" value="ECO:0007669"/>
    <property type="project" value="InterPro"/>
</dbReference>
<reference evidence="3" key="1">
    <citation type="submission" date="2020-05" db="EMBL/GenBank/DDBJ databases">
        <title>Classification of alakaliphilic streptomycetes isolated from an alkaline soil next to Lonar Crater, India and a proposal for the recognition of Streptomyces alkaliterrae sp. nov.</title>
        <authorList>
            <person name="Golinska P."/>
        </authorList>
    </citation>
    <scope>NUCLEOTIDE SEQUENCE [LARGE SCALE GENOMIC DNA]</scope>
    <source>
        <strain evidence="3">OF3</strain>
    </source>
</reference>
<dbReference type="Gene3D" id="1.10.260.40">
    <property type="entry name" value="lambda repressor-like DNA-binding domains"/>
    <property type="match status" value="1"/>
</dbReference>
<gene>
    <name evidence="2" type="ORF">H3146_09940</name>
</gene>
<evidence type="ECO:0000259" key="1">
    <source>
        <dbReference type="PROSITE" id="PS50943"/>
    </source>
</evidence>
<proteinExistence type="predicted"/>
<dbReference type="Proteomes" id="UP000525686">
    <property type="component" value="Unassembled WGS sequence"/>
</dbReference>
<dbReference type="SUPFAM" id="SSF47413">
    <property type="entry name" value="lambda repressor-like DNA-binding domains"/>
    <property type="match status" value="1"/>
</dbReference>
<evidence type="ECO:0000313" key="3">
    <source>
        <dbReference type="Proteomes" id="UP000525686"/>
    </source>
</evidence>
<dbReference type="CDD" id="cd00093">
    <property type="entry name" value="HTH_XRE"/>
    <property type="match status" value="1"/>
</dbReference>
<organism evidence="2 3">
    <name type="scientific">Streptomyces alkaliterrae</name>
    <dbReference type="NCBI Taxonomy" id="2213162"/>
    <lineage>
        <taxon>Bacteria</taxon>
        <taxon>Bacillati</taxon>
        <taxon>Actinomycetota</taxon>
        <taxon>Actinomycetes</taxon>
        <taxon>Kitasatosporales</taxon>
        <taxon>Streptomycetaceae</taxon>
        <taxon>Streptomyces</taxon>
    </lineage>
</organism>
<dbReference type="Pfam" id="PF19054">
    <property type="entry name" value="DUF5753"/>
    <property type="match status" value="1"/>
</dbReference>
<dbReference type="SMART" id="SM00530">
    <property type="entry name" value="HTH_XRE"/>
    <property type="match status" value="1"/>
</dbReference>
<comment type="caution">
    <text evidence="2">The sequence shown here is derived from an EMBL/GenBank/DDBJ whole genome shotgun (WGS) entry which is preliminary data.</text>
</comment>
<dbReference type="InterPro" id="IPR001387">
    <property type="entry name" value="Cro/C1-type_HTH"/>
</dbReference>
<name>A0A7W3WK75_9ACTN</name>
<dbReference type="PROSITE" id="PS50943">
    <property type="entry name" value="HTH_CROC1"/>
    <property type="match status" value="1"/>
</dbReference>
<dbReference type="InterPro" id="IPR010982">
    <property type="entry name" value="Lambda_DNA-bd_dom_sf"/>
</dbReference>
<feature type="domain" description="HTH cro/C1-type" evidence="1">
    <location>
        <begin position="22"/>
        <end position="76"/>
    </location>
</feature>
<accession>A0A7W3WK75</accession>
<dbReference type="EMBL" id="JABJWZ010000064">
    <property type="protein sequence ID" value="MBB1253685.1"/>
    <property type="molecule type" value="Genomic_DNA"/>
</dbReference>
<protein>
    <submittedName>
        <fullName evidence="2">Helix-turn-helix transcriptional regulator</fullName>
    </submittedName>
</protein>
<dbReference type="Pfam" id="PF13560">
    <property type="entry name" value="HTH_31"/>
    <property type="match status" value="1"/>
</dbReference>
<dbReference type="AlphaFoldDB" id="A0A7W3WK75"/>
<dbReference type="InterPro" id="IPR043917">
    <property type="entry name" value="DUF5753"/>
</dbReference>
<evidence type="ECO:0000313" key="2">
    <source>
        <dbReference type="EMBL" id="MBB1253685.1"/>
    </source>
</evidence>